<dbReference type="InterPro" id="IPR039708">
    <property type="entry name" value="MT1774/Rv1733c-like"/>
</dbReference>
<keyword evidence="3" id="KW-1185">Reference proteome</keyword>
<name>A0ABU2SKP5_9ACTN</name>
<keyword evidence="1" id="KW-0472">Membrane</keyword>
<evidence type="ECO:0008006" key="4">
    <source>
        <dbReference type="Google" id="ProtNLM"/>
    </source>
</evidence>
<accession>A0ABU2SKP5</accession>
<protein>
    <recommendedName>
        <fullName evidence="4">Transmembrane protein</fullName>
    </recommendedName>
</protein>
<sequence>MTMHRSPHRHDPMRRAQDLYRNRLRACLLLLLVLALATVPFLVGRTAYAAEARTAAAQSATRHQVTARSAADAQGASSGIDVRWAPVRWNDDRGVSHLGFTDVPSDTAKGGRVQVWVDSEDKLVKPPMTRQEALAIGWFAGTLTAVTLLLAFLGTRTAFVAAFDRRRCEKWAAEWQVVEPLWSKRLHT</sequence>
<keyword evidence="1" id="KW-1133">Transmembrane helix</keyword>
<proteinExistence type="predicted"/>
<keyword evidence="1" id="KW-0812">Transmembrane</keyword>
<dbReference type="PANTHER" id="PTHR42305:SF1">
    <property type="entry name" value="MEMBRANE PROTEIN RV1733C-RELATED"/>
    <property type="match status" value="1"/>
</dbReference>
<dbReference type="EMBL" id="JAVRFI010000005">
    <property type="protein sequence ID" value="MDT0449552.1"/>
    <property type="molecule type" value="Genomic_DNA"/>
</dbReference>
<evidence type="ECO:0000313" key="2">
    <source>
        <dbReference type="EMBL" id="MDT0449552.1"/>
    </source>
</evidence>
<feature type="transmembrane region" description="Helical" evidence="1">
    <location>
        <begin position="135"/>
        <end position="163"/>
    </location>
</feature>
<dbReference type="RefSeq" id="WP_311609941.1">
    <property type="nucleotide sequence ID" value="NZ_JAVRFI010000005.1"/>
</dbReference>
<comment type="caution">
    <text evidence="2">The sequence shown here is derived from an EMBL/GenBank/DDBJ whole genome shotgun (WGS) entry which is preliminary data.</text>
</comment>
<reference evidence="2" key="1">
    <citation type="submission" date="2024-05" db="EMBL/GenBank/DDBJ databases">
        <title>30 novel species of actinomycetes from the DSMZ collection.</title>
        <authorList>
            <person name="Nouioui I."/>
        </authorList>
    </citation>
    <scope>NUCLEOTIDE SEQUENCE</scope>
    <source>
        <strain evidence="2">DSM 40473</strain>
    </source>
</reference>
<dbReference type="Proteomes" id="UP001180531">
    <property type="component" value="Unassembled WGS sequence"/>
</dbReference>
<gene>
    <name evidence="2" type="ORF">RM609_10790</name>
</gene>
<evidence type="ECO:0000313" key="3">
    <source>
        <dbReference type="Proteomes" id="UP001180531"/>
    </source>
</evidence>
<evidence type="ECO:0000256" key="1">
    <source>
        <dbReference type="SAM" id="Phobius"/>
    </source>
</evidence>
<dbReference type="PANTHER" id="PTHR42305">
    <property type="entry name" value="MEMBRANE PROTEIN RV1733C-RELATED"/>
    <property type="match status" value="1"/>
</dbReference>
<organism evidence="2 3">
    <name type="scientific">Streptomyces hesseae</name>
    <dbReference type="NCBI Taxonomy" id="3075519"/>
    <lineage>
        <taxon>Bacteria</taxon>
        <taxon>Bacillati</taxon>
        <taxon>Actinomycetota</taxon>
        <taxon>Actinomycetes</taxon>
        <taxon>Kitasatosporales</taxon>
        <taxon>Streptomycetaceae</taxon>
        <taxon>Streptomyces</taxon>
    </lineage>
</organism>